<dbReference type="OrthoDB" id="2430203at2759"/>
<dbReference type="InParanoid" id="A0A167J7J9"/>
<keyword evidence="1" id="KW-0479">Metal-binding</keyword>
<proteinExistence type="predicted"/>
<organism evidence="3 4">
    <name type="scientific">Phycomyces blakesleeanus (strain ATCC 8743b / DSM 1359 / FGSC 10004 / NBRC 33097 / NRRL 1555)</name>
    <dbReference type="NCBI Taxonomy" id="763407"/>
    <lineage>
        <taxon>Eukaryota</taxon>
        <taxon>Fungi</taxon>
        <taxon>Fungi incertae sedis</taxon>
        <taxon>Mucoromycota</taxon>
        <taxon>Mucoromycotina</taxon>
        <taxon>Mucoromycetes</taxon>
        <taxon>Mucorales</taxon>
        <taxon>Phycomycetaceae</taxon>
        <taxon>Phycomyces</taxon>
    </lineage>
</organism>
<evidence type="ECO:0000313" key="3">
    <source>
        <dbReference type="EMBL" id="OAD65397.1"/>
    </source>
</evidence>
<dbReference type="VEuPathDB" id="FungiDB:PHYBLDRAFT_72465"/>
<dbReference type="RefSeq" id="XP_018283437.1">
    <property type="nucleotide sequence ID" value="XM_018442658.1"/>
</dbReference>
<accession>A0A167J7J9</accession>
<name>A0A167J7J9_PHYB8</name>
<dbReference type="STRING" id="763407.A0A167J7J9"/>
<dbReference type="InterPro" id="IPR007527">
    <property type="entry name" value="Znf_SWIM"/>
</dbReference>
<feature type="domain" description="SWIM-type" evidence="2">
    <location>
        <begin position="194"/>
        <end position="226"/>
    </location>
</feature>
<dbReference type="GeneID" id="29003564"/>
<dbReference type="PROSITE" id="PS50966">
    <property type="entry name" value="ZF_SWIM"/>
    <property type="match status" value="1"/>
</dbReference>
<protein>
    <recommendedName>
        <fullName evidence="2">SWIM-type domain-containing protein</fullName>
    </recommendedName>
</protein>
<dbReference type="GO" id="GO:0008270">
    <property type="term" value="F:zinc ion binding"/>
    <property type="evidence" value="ECO:0007669"/>
    <property type="project" value="UniProtKB-KW"/>
</dbReference>
<keyword evidence="1" id="KW-0862">Zinc</keyword>
<keyword evidence="1" id="KW-0863">Zinc-finger</keyword>
<dbReference type="EMBL" id="KV441028">
    <property type="protein sequence ID" value="OAD65397.1"/>
    <property type="molecule type" value="Genomic_DNA"/>
</dbReference>
<dbReference type="AlphaFoldDB" id="A0A167J7J9"/>
<evidence type="ECO:0000256" key="1">
    <source>
        <dbReference type="PROSITE-ProRule" id="PRU00325"/>
    </source>
</evidence>
<evidence type="ECO:0000313" key="4">
    <source>
        <dbReference type="Proteomes" id="UP000077315"/>
    </source>
</evidence>
<reference evidence="4" key="1">
    <citation type="submission" date="2015-06" db="EMBL/GenBank/DDBJ databases">
        <title>Expansion of signal transduction pathways in fungi by whole-genome duplication.</title>
        <authorList>
            <consortium name="DOE Joint Genome Institute"/>
            <person name="Corrochano L.M."/>
            <person name="Kuo A."/>
            <person name="Marcet-Houben M."/>
            <person name="Polaino S."/>
            <person name="Salamov A."/>
            <person name="Villalobos J.M."/>
            <person name="Alvarez M.I."/>
            <person name="Avalos J."/>
            <person name="Benito E.P."/>
            <person name="Benoit I."/>
            <person name="Burger G."/>
            <person name="Camino L.P."/>
            <person name="Canovas D."/>
            <person name="Cerda-Olmedo E."/>
            <person name="Cheng J.-F."/>
            <person name="Dominguez A."/>
            <person name="Elias M."/>
            <person name="Eslava A.P."/>
            <person name="Glaser F."/>
            <person name="Grimwood J."/>
            <person name="Gutierrez G."/>
            <person name="Heitman J."/>
            <person name="Henrissat B."/>
            <person name="Iturriaga E.A."/>
            <person name="Lang B.F."/>
            <person name="Lavin J.L."/>
            <person name="Lee S."/>
            <person name="Li W."/>
            <person name="Lindquist E."/>
            <person name="Lopez-Garcia S."/>
            <person name="Luque E.M."/>
            <person name="Marcos A.T."/>
            <person name="Martin J."/>
            <person name="McCluskey K."/>
            <person name="Medina H.R."/>
            <person name="Miralles-Duran A."/>
            <person name="Miyazaki A."/>
            <person name="Munoz-Torres E."/>
            <person name="Oguiza J.A."/>
            <person name="Ohm R."/>
            <person name="Olmedo M."/>
            <person name="Orejas M."/>
            <person name="Ortiz-Castellanos L."/>
            <person name="Pisabarro A.G."/>
            <person name="Rodriguez-Romero J."/>
            <person name="Ruiz-Herrera J."/>
            <person name="Ruiz-Vazquez R."/>
            <person name="Sanz C."/>
            <person name="Schackwitz W."/>
            <person name="Schmutz J."/>
            <person name="Shahriari M."/>
            <person name="Shelest E."/>
            <person name="Silva-Franco F."/>
            <person name="Soanes D."/>
            <person name="Syed K."/>
            <person name="Tagua V.G."/>
            <person name="Talbot N.J."/>
            <person name="Thon M."/>
            <person name="De vries R.P."/>
            <person name="Wiebenga A."/>
            <person name="Yadav J.S."/>
            <person name="Braun E.L."/>
            <person name="Baker S."/>
            <person name="Garre V."/>
            <person name="Horwitz B."/>
            <person name="Torres-Martinez S."/>
            <person name="Idnurm A."/>
            <person name="Herrera-Estrella A."/>
            <person name="Gabaldon T."/>
            <person name="Grigoriev I.V."/>
        </authorList>
    </citation>
    <scope>NUCLEOTIDE SEQUENCE [LARGE SCALE GENOMIC DNA]</scope>
    <source>
        <strain evidence="4">NRRL 1555(-)</strain>
    </source>
</reference>
<gene>
    <name evidence="3" type="ORF">PHYBLDRAFT_72465</name>
</gene>
<dbReference type="Proteomes" id="UP000077315">
    <property type="component" value="Unassembled WGS sequence"/>
</dbReference>
<sequence>MKLSRKHVDHYESVKLWVQELNESENTTLFTVYKNDPFLVFFWRIQKSDIKVQNSTYAFNIACNSVCAVLSNIMHATTSVAYDILYNEFLAATFHTNNLIESYHNQLKTFYLGRTRSLRVDRLIYLLAKVFTLDYRQENGKTLYGFQSVRLICQEEQKRRNTYMLDSNAAIEMVKKLNDTAFTCRSFTVDLFIYNIELQNDFLKNCTCPDTSKLCKHIFLINRMLDIPYSLRQSLFSSSSAVHVSNTDTKAVVDTSLLSDKIEADIMKYCQLYSVGLDSKIADYKRISEDMSQFLDTLKFAYNKLKEHGSLSQSHPPRQT</sequence>
<keyword evidence="4" id="KW-1185">Reference proteome</keyword>
<evidence type="ECO:0000259" key="2">
    <source>
        <dbReference type="PROSITE" id="PS50966"/>
    </source>
</evidence>